<keyword evidence="1" id="KW-1133">Transmembrane helix</keyword>
<keyword evidence="1" id="KW-0472">Membrane</keyword>
<accession>A0A9N9JDV6</accession>
<name>A0A9N9JDV6_9GLOM</name>
<keyword evidence="3" id="KW-1185">Reference proteome</keyword>
<comment type="caution">
    <text evidence="2">The sequence shown here is derived from an EMBL/GenBank/DDBJ whole genome shotgun (WGS) entry which is preliminary data.</text>
</comment>
<dbReference type="Proteomes" id="UP000789342">
    <property type="component" value="Unassembled WGS sequence"/>
</dbReference>
<keyword evidence="1" id="KW-0812">Transmembrane</keyword>
<evidence type="ECO:0000256" key="1">
    <source>
        <dbReference type="SAM" id="Phobius"/>
    </source>
</evidence>
<feature type="transmembrane region" description="Helical" evidence="1">
    <location>
        <begin position="12"/>
        <end position="33"/>
    </location>
</feature>
<protein>
    <submittedName>
        <fullName evidence="2">11617_t:CDS:1</fullName>
    </submittedName>
</protein>
<feature type="non-terminal residue" evidence="2">
    <location>
        <position position="39"/>
    </location>
</feature>
<evidence type="ECO:0000313" key="3">
    <source>
        <dbReference type="Proteomes" id="UP000789342"/>
    </source>
</evidence>
<organism evidence="2 3">
    <name type="scientific">Acaulospora morrowiae</name>
    <dbReference type="NCBI Taxonomy" id="94023"/>
    <lineage>
        <taxon>Eukaryota</taxon>
        <taxon>Fungi</taxon>
        <taxon>Fungi incertae sedis</taxon>
        <taxon>Mucoromycota</taxon>
        <taxon>Glomeromycotina</taxon>
        <taxon>Glomeromycetes</taxon>
        <taxon>Diversisporales</taxon>
        <taxon>Acaulosporaceae</taxon>
        <taxon>Acaulospora</taxon>
    </lineage>
</organism>
<reference evidence="2" key="1">
    <citation type="submission" date="2021-06" db="EMBL/GenBank/DDBJ databases">
        <authorList>
            <person name="Kallberg Y."/>
            <person name="Tangrot J."/>
            <person name="Rosling A."/>
        </authorList>
    </citation>
    <scope>NUCLEOTIDE SEQUENCE</scope>
    <source>
        <strain evidence="2">CL551</strain>
    </source>
</reference>
<dbReference type="AlphaFoldDB" id="A0A9N9JDV6"/>
<feature type="non-terminal residue" evidence="2">
    <location>
        <position position="1"/>
    </location>
</feature>
<evidence type="ECO:0000313" key="2">
    <source>
        <dbReference type="EMBL" id="CAG8777416.1"/>
    </source>
</evidence>
<gene>
    <name evidence="2" type="ORF">AMORRO_LOCUS17036</name>
</gene>
<sequence>PLVLIVVKVIRFCIEFVIALVGFDWLIFGLVSVELLTAM</sequence>
<proteinExistence type="predicted"/>
<dbReference type="EMBL" id="CAJVPV010050208">
    <property type="protein sequence ID" value="CAG8777416.1"/>
    <property type="molecule type" value="Genomic_DNA"/>
</dbReference>